<comment type="subcellular location">
    <subcellularLocation>
        <location evidence="1">Endomembrane system</location>
    </subcellularLocation>
</comment>
<evidence type="ECO:0000256" key="1">
    <source>
        <dbReference type="ARBA" id="ARBA00004308"/>
    </source>
</evidence>
<evidence type="ECO:0000256" key="4">
    <source>
        <dbReference type="ARBA" id="ARBA00023136"/>
    </source>
</evidence>
<dbReference type="InParanoid" id="A0A2I4D4V9"/>
<sequence>MQSRRPEGDLISAQWELQRVALEKMAVKLSSMKYPSPPRRHLSQLTRTNSLQEFEAEFQELWDWLMDMDAMVTDSHQLMMSEDQRHQLFKSSHAELMMMDGRKSGLLGRAESLRRSGVELPTDFHVKIHNLTHTWTQLE</sequence>
<dbReference type="SUPFAM" id="SSF46966">
    <property type="entry name" value="Spectrin repeat"/>
    <property type="match status" value="1"/>
</dbReference>
<organism evidence="5 6">
    <name type="scientific">Austrofundulus limnaeus</name>
    <name type="common">Annual killifish</name>
    <dbReference type="NCBI Taxonomy" id="52670"/>
    <lineage>
        <taxon>Eukaryota</taxon>
        <taxon>Metazoa</taxon>
        <taxon>Chordata</taxon>
        <taxon>Craniata</taxon>
        <taxon>Vertebrata</taxon>
        <taxon>Euteleostomi</taxon>
        <taxon>Actinopterygii</taxon>
        <taxon>Neopterygii</taxon>
        <taxon>Teleostei</taxon>
        <taxon>Neoteleostei</taxon>
        <taxon>Acanthomorphata</taxon>
        <taxon>Ovalentaria</taxon>
        <taxon>Atherinomorphae</taxon>
        <taxon>Cyprinodontiformes</taxon>
        <taxon>Rivulidae</taxon>
        <taxon>Austrofundulus</taxon>
    </lineage>
</organism>
<keyword evidence="4" id="KW-0472">Membrane</keyword>
<evidence type="ECO:0000313" key="6">
    <source>
        <dbReference type="RefSeq" id="XP_013887281.1"/>
    </source>
</evidence>
<evidence type="ECO:0000256" key="2">
    <source>
        <dbReference type="ARBA" id="ARBA00022553"/>
    </source>
</evidence>
<feature type="non-terminal residue" evidence="6">
    <location>
        <position position="139"/>
    </location>
</feature>
<dbReference type="GeneID" id="106534989"/>
<name>A0A2I4D4V9_AUSLI</name>
<reference evidence="6" key="1">
    <citation type="submission" date="2025-08" db="UniProtKB">
        <authorList>
            <consortium name="RefSeq"/>
        </authorList>
    </citation>
    <scope>IDENTIFICATION</scope>
</reference>
<dbReference type="KEGG" id="alim:106534989"/>
<keyword evidence="2" id="KW-0597">Phosphoprotein</keyword>
<dbReference type="Proteomes" id="UP000192220">
    <property type="component" value="Unplaced"/>
</dbReference>
<dbReference type="OrthoDB" id="8902644at2759"/>
<dbReference type="AlphaFoldDB" id="A0A2I4D4V9"/>
<protein>
    <submittedName>
        <fullName evidence="6">A-kinase anchor protein 6</fullName>
    </submittedName>
</protein>
<dbReference type="STRING" id="52670.A0A2I4D4V9"/>
<dbReference type="RefSeq" id="XP_013887281.1">
    <property type="nucleotide sequence ID" value="XM_014031827.1"/>
</dbReference>
<dbReference type="PANTHER" id="PTHR14514">
    <property type="entry name" value="PKA ANCHORING PROTEIN"/>
    <property type="match status" value="1"/>
</dbReference>
<evidence type="ECO:0000256" key="3">
    <source>
        <dbReference type="ARBA" id="ARBA00022737"/>
    </source>
</evidence>
<evidence type="ECO:0000313" key="5">
    <source>
        <dbReference type="Proteomes" id="UP000192220"/>
    </source>
</evidence>
<dbReference type="Gene3D" id="1.20.58.60">
    <property type="match status" value="1"/>
</dbReference>
<dbReference type="PANTHER" id="PTHR14514:SF2">
    <property type="entry name" value="A-KINASE ANCHOR PROTEIN 6"/>
    <property type="match status" value="1"/>
</dbReference>
<keyword evidence="3" id="KW-0677">Repeat</keyword>
<accession>A0A2I4D4V9</accession>
<gene>
    <name evidence="6" type="primary">LOC106534989</name>
</gene>
<proteinExistence type="predicted"/>
<keyword evidence="5" id="KW-1185">Reference proteome</keyword>